<gene>
    <name evidence="2" type="ORF">JAAARDRAFT_90291</name>
</gene>
<evidence type="ECO:0000313" key="3">
    <source>
        <dbReference type="Proteomes" id="UP000027265"/>
    </source>
</evidence>
<dbReference type="AlphaFoldDB" id="A0A067PM59"/>
<accession>A0A067PM59</accession>
<sequence>AAALVYSTPILGRQDYHISILTGEGWVQELIHGHPDWIKIELGMQLHVFQQLITVLQECGLRASKHVSLGEQLVIFLY</sequence>
<feature type="domain" description="DUF8040" evidence="1">
    <location>
        <begin position="19"/>
        <end position="78"/>
    </location>
</feature>
<feature type="non-terminal residue" evidence="2">
    <location>
        <position position="78"/>
    </location>
</feature>
<organism evidence="2 3">
    <name type="scientific">Jaapia argillacea MUCL 33604</name>
    <dbReference type="NCBI Taxonomy" id="933084"/>
    <lineage>
        <taxon>Eukaryota</taxon>
        <taxon>Fungi</taxon>
        <taxon>Dikarya</taxon>
        <taxon>Basidiomycota</taxon>
        <taxon>Agaricomycotina</taxon>
        <taxon>Agaricomycetes</taxon>
        <taxon>Agaricomycetidae</taxon>
        <taxon>Jaapiales</taxon>
        <taxon>Jaapiaceae</taxon>
        <taxon>Jaapia</taxon>
    </lineage>
</organism>
<dbReference type="Pfam" id="PF26138">
    <property type="entry name" value="DUF8040"/>
    <property type="match status" value="1"/>
</dbReference>
<feature type="non-terminal residue" evidence="2">
    <location>
        <position position="1"/>
    </location>
</feature>
<dbReference type="Proteomes" id="UP000027265">
    <property type="component" value="Unassembled WGS sequence"/>
</dbReference>
<reference evidence="3" key="1">
    <citation type="journal article" date="2014" name="Proc. Natl. Acad. Sci. U.S.A.">
        <title>Extensive sampling of basidiomycete genomes demonstrates inadequacy of the white-rot/brown-rot paradigm for wood decay fungi.</title>
        <authorList>
            <person name="Riley R."/>
            <person name="Salamov A.A."/>
            <person name="Brown D.W."/>
            <person name="Nagy L.G."/>
            <person name="Floudas D."/>
            <person name="Held B.W."/>
            <person name="Levasseur A."/>
            <person name="Lombard V."/>
            <person name="Morin E."/>
            <person name="Otillar R."/>
            <person name="Lindquist E.A."/>
            <person name="Sun H."/>
            <person name="LaButti K.M."/>
            <person name="Schmutz J."/>
            <person name="Jabbour D."/>
            <person name="Luo H."/>
            <person name="Baker S.E."/>
            <person name="Pisabarro A.G."/>
            <person name="Walton J.D."/>
            <person name="Blanchette R.A."/>
            <person name="Henrissat B."/>
            <person name="Martin F."/>
            <person name="Cullen D."/>
            <person name="Hibbett D.S."/>
            <person name="Grigoriev I.V."/>
        </authorList>
    </citation>
    <scope>NUCLEOTIDE SEQUENCE [LARGE SCALE GENOMIC DNA]</scope>
    <source>
        <strain evidence="3">MUCL 33604</strain>
    </source>
</reference>
<dbReference type="InParanoid" id="A0A067PM59"/>
<dbReference type="EMBL" id="KL197741">
    <property type="protein sequence ID" value="KDQ52282.1"/>
    <property type="molecule type" value="Genomic_DNA"/>
</dbReference>
<dbReference type="InterPro" id="IPR058353">
    <property type="entry name" value="DUF8040"/>
</dbReference>
<dbReference type="OrthoDB" id="2430314at2759"/>
<evidence type="ECO:0000313" key="2">
    <source>
        <dbReference type="EMBL" id="KDQ52282.1"/>
    </source>
</evidence>
<name>A0A067PM59_9AGAM</name>
<protein>
    <recommendedName>
        <fullName evidence="1">DUF8040 domain-containing protein</fullName>
    </recommendedName>
</protein>
<dbReference type="HOGENOM" id="CLU_171507_1_1_1"/>
<proteinExistence type="predicted"/>
<keyword evidence="3" id="KW-1185">Reference proteome</keyword>
<evidence type="ECO:0000259" key="1">
    <source>
        <dbReference type="Pfam" id="PF26138"/>
    </source>
</evidence>